<dbReference type="CDD" id="cd01854">
    <property type="entry name" value="YjeQ_EngC"/>
    <property type="match status" value="1"/>
</dbReference>
<dbReference type="NCBIfam" id="TIGR00157">
    <property type="entry name" value="ribosome small subunit-dependent GTPase A"/>
    <property type="match status" value="1"/>
</dbReference>
<dbReference type="GO" id="GO:0019843">
    <property type="term" value="F:rRNA binding"/>
    <property type="evidence" value="ECO:0007669"/>
    <property type="project" value="UniProtKB-KW"/>
</dbReference>
<organism evidence="15 16">
    <name type="scientific">Sulfobacillus thermosulfidooxidans (strain DSM 9293 / VKM B-1269 / AT-1)</name>
    <dbReference type="NCBI Taxonomy" id="929705"/>
    <lineage>
        <taxon>Bacteria</taxon>
        <taxon>Bacillati</taxon>
        <taxon>Bacillota</taxon>
        <taxon>Clostridia</taxon>
        <taxon>Eubacteriales</taxon>
        <taxon>Clostridiales Family XVII. Incertae Sedis</taxon>
        <taxon>Sulfobacillus</taxon>
    </lineage>
</organism>
<evidence type="ECO:0000256" key="3">
    <source>
        <dbReference type="ARBA" id="ARBA00022723"/>
    </source>
</evidence>
<evidence type="ECO:0000259" key="13">
    <source>
        <dbReference type="PROSITE" id="PS50936"/>
    </source>
</evidence>
<dbReference type="GO" id="GO:0003924">
    <property type="term" value="F:GTPase activity"/>
    <property type="evidence" value="ECO:0007669"/>
    <property type="project" value="UniProtKB-UniRule"/>
</dbReference>
<dbReference type="RefSeq" id="WP_020374654.1">
    <property type="nucleotide sequence ID" value="NZ_FWWY01000001.1"/>
</dbReference>
<evidence type="ECO:0000256" key="9">
    <source>
        <dbReference type="ARBA" id="ARBA00023134"/>
    </source>
</evidence>
<keyword evidence="3 10" id="KW-0479">Metal-binding</keyword>
<keyword evidence="8 10" id="KW-0694">RNA-binding</keyword>
<comment type="subunit">
    <text evidence="10">Monomer. Associates with 30S ribosomal subunit, binds 16S rRNA.</text>
</comment>
<dbReference type="HAMAP" id="MF_01820">
    <property type="entry name" value="GTPase_RsgA"/>
    <property type="match status" value="1"/>
</dbReference>
<dbReference type="Gene3D" id="1.10.40.50">
    <property type="entry name" value="Probable gtpase engc, domain 3"/>
    <property type="match status" value="1"/>
</dbReference>
<feature type="binding site" evidence="10">
    <location>
        <begin position="164"/>
        <end position="172"/>
    </location>
    <ligand>
        <name>GTP</name>
        <dbReference type="ChEBI" id="CHEBI:37565"/>
    </ligand>
</feature>
<evidence type="ECO:0000256" key="2">
    <source>
        <dbReference type="ARBA" id="ARBA00022517"/>
    </source>
</evidence>
<dbReference type="EC" id="3.6.1.-" evidence="10"/>
<sequence>MQGLVVLLEANRPTVETDDGKRYLCYLRGKIKRDAGRILVGDRVEIMPTDPGEAIITKVLPRSHSLFRPPVANVSGLFVIFSFTEPRGSLELLDKRLVMAHILNVEAEIVVTKTDLVDDREKLTRFMTLYKNIGYRVWATSVTTGEGIPEFLEAPRTGIWVMVGESGAGKSSLAKALLPHEELDIQGLSRIGRGQQTTRWVRLLKTRQFWLADTPGYTALEMSVKDPQLIRQAFWEWDNASCRFPGCFHIDEPGCDVLPKVMQGIYDPVRYEHYRLILNQWVKRY</sequence>
<protein>
    <recommendedName>
        <fullName evidence="10">Small ribosomal subunit biogenesis GTPase RsgA</fullName>
        <ecNumber evidence="10">3.6.1.-</ecNumber>
    </recommendedName>
</protein>
<feature type="binding site" evidence="10">
    <location>
        <position position="249"/>
    </location>
    <ligand>
        <name>Zn(2+)</name>
        <dbReference type="ChEBI" id="CHEBI:29105"/>
    </ligand>
</feature>
<dbReference type="Gene3D" id="2.40.50.140">
    <property type="entry name" value="Nucleic acid-binding proteins"/>
    <property type="match status" value="1"/>
</dbReference>
<evidence type="ECO:0000313" key="16">
    <source>
        <dbReference type="Proteomes" id="UP000192660"/>
    </source>
</evidence>
<dbReference type="InterPro" id="IPR010914">
    <property type="entry name" value="RsgA_GTPase_dom"/>
</dbReference>
<dbReference type="GO" id="GO:0042274">
    <property type="term" value="P:ribosomal small subunit biogenesis"/>
    <property type="evidence" value="ECO:0007669"/>
    <property type="project" value="UniProtKB-UniRule"/>
</dbReference>
<reference evidence="16" key="1">
    <citation type="submission" date="2017-04" db="EMBL/GenBank/DDBJ databases">
        <authorList>
            <person name="Varghese N."/>
            <person name="Submissions S."/>
        </authorList>
    </citation>
    <scope>NUCLEOTIDE SEQUENCE [LARGE SCALE GENOMIC DNA]</scope>
    <source>
        <strain evidence="16">DSM 9293</strain>
    </source>
</reference>
<dbReference type="SUPFAM" id="SSF52540">
    <property type="entry name" value="P-loop containing nucleoside triphosphate hydrolases"/>
    <property type="match status" value="1"/>
</dbReference>
<dbReference type="GO" id="GO:0005525">
    <property type="term" value="F:GTP binding"/>
    <property type="evidence" value="ECO:0007669"/>
    <property type="project" value="UniProtKB-UniRule"/>
</dbReference>
<dbReference type="PANTHER" id="PTHR32120:SF11">
    <property type="entry name" value="SMALL RIBOSOMAL SUBUNIT BIOGENESIS GTPASE RSGA 1, MITOCHONDRIAL-RELATED"/>
    <property type="match status" value="1"/>
</dbReference>
<keyword evidence="4 10" id="KW-0699">rRNA-binding</keyword>
<dbReference type="InterPro" id="IPR004881">
    <property type="entry name" value="Ribosome_biogen_GTPase_RsgA"/>
</dbReference>
<dbReference type="InterPro" id="IPR006196">
    <property type="entry name" value="RNA-binding_domain_S1_IF1"/>
</dbReference>
<evidence type="ECO:0000259" key="14">
    <source>
        <dbReference type="PROSITE" id="PS51721"/>
    </source>
</evidence>
<evidence type="ECO:0000256" key="11">
    <source>
        <dbReference type="PROSITE-ProRule" id="PRU00181"/>
    </source>
</evidence>
<feature type="binding site" evidence="10">
    <location>
        <position position="247"/>
    </location>
    <ligand>
        <name>Zn(2+)</name>
        <dbReference type="ChEBI" id="CHEBI:29105"/>
    </ligand>
</feature>
<dbReference type="AlphaFoldDB" id="A0A1W1WMR2"/>
<comment type="subcellular location">
    <subcellularLocation>
        <location evidence="10">Cytoplasm</location>
    </subcellularLocation>
</comment>
<evidence type="ECO:0000256" key="6">
    <source>
        <dbReference type="ARBA" id="ARBA00022801"/>
    </source>
</evidence>
<dbReference type="PROSITE" id="PS51721">
    <property type="entry name" value="G_CP"/>
    <property type="match status" value="1"/>
</dbReference>
<dbReference type="SUPFAM" id="SSF50249">
    <property type="entry name" value="Nucleic acid-binding proteins"/>
    <property type="match status" value="1"/>
</dbReference>
<feature type="binding site" evidence="10">
    <location>
        <begin position="112"/>
        <end position="115"/>
    </location>
    <ligand>
        <name>GTP</name>
        <dbReference type="ChEBI" id="CHEBI:37565"/>
    </ligand>
</feature>
<dbReference type="InterPro" id="IPR027417">
    <property type="entry name" value="P-loop_NTPase"/>
</dbReference>
<keyword evidence="6 10" id="KW-0378">Hydrolase</keyword>
<evidence type="ECO:0000256" key="7">
    <source>
        <dbReference type="ARBA" id="ARBA00022833"/>
    </source>
</evidence>
<feature type="domain" description="CP-type G" evidence="14">
    <location>
        <begin position="63"/>
        <end position="220"/>
    </location>
</feature>
<dbReference type="InterPro" id="IPR031944">
    <property type="entry name" value="RsgA_N"/>
</dbReference>
<keyword evidence="1 10" id="KW-0963">Cytoplasm</keyword>
<feature type="binding site" evidence="10">
    <location>
        <position position="242"/>
    </location>
    <ligand>
        <name>Zn(2+)</name>
        <dbReference type="ChEBI" id="CHEBI:29105"/>
    </ligand>
</feature>
<evidence type="ECO:0000256" key="1">
    <source>
        <dbReference type="ARBA" id="ARBA00022490"/>
    </source>
</evidence>
<name>A0A1W1WMR2_SULTA</name>
<keyword evidence="11" id="KW-0396">Initiation factor</keyword>
<keyword evidence="11" id="KW-0648">Protein biosynthesis</keyword>
<evidence type="ECO:0000256" key="10">
    <source>
        <dbReference type="HAMAP-Rule" id="MF_01820"/>
    </source>
</evidence>
<dbReference type="EMBL" id="FWWY01000001">
    <property type="protein sequence ID" value="SMC07505.1"/>
    <property type="molecule type" value="Genomic_DNA"/>
</dbReference>
<evidence type="ECO:0000256" key="8">
    <source>
        <dbReference type="ARBA" id="ARBA00022884"/>
    </source>
</evidence>
<keyword evidence="2 10" id="KW-0690">Ribosome biogenesis</keyword>
<dbReference type="PANTHER" id="PTHR32120">
    <property type="entry name" value="SMALL RIBOSOMAL SUBUNIT BIOGENESIS GTPASE RSGA"/>
    <property type="match status" value="1"/>
</dbReference>
<evidence type="ECO:0000256" key="4">
    <source>
        <dbReference type="ARBA" id="ARBA00022730"/>
    </source>
</evidence>
<keyword evidence="5 10" id="KW-0547">Nucleotide-binding</keyword>
<dbReference type="Pfam" id="PF03193">
    <property type="entry name" value="RsgA_GTPase"/>
    <property type="match status" value="1"/>
</dbReference>
<feature type="binding site" evidence="10">
    <location>
        <position position="255"/>
    </location>
    <ligand>
        <name>Zn(2+)</name>
        <dbReference type="ChEBI" id="CHEBI:29105"/>
    </ligand>
</feature>
<dbReference type="GO" id="GO:0005737">
    <property type="term" value="C:cytoplasm"/>
    <property type="evidence" value="ECO:0007669"/>
    <property type="project" value="UniProtKB-SubCell"/>
</dbReference>
<keyword evidence="7 10" id="KW-0862">Zinc</keyword>
<keyword evidence="16" id="KW-1185">Reference proteome</keyword>
<dbReference type="Proteomes" id="UP000192660">
    <property type="component" value="Unassembled WGS sequence"/>
</dbReference>
<dbReference type="OrthoDB" id="9809485at2"/>
<gene>
    <name evidence="10" type="primary">rsgA</name>
    <name evidence="15" type="ORF">SAMN00768000_3422</name>
</gene>
<dbReference type="CDD" id="cd04466">
    <property type="entry name" value="S1_YloQ_GTPase"/>
    <property type="match status" value="1"/>
</dbReference>
<dbReference type="PROSITE" id="PS50832">
    <property type="entry name" value="S1_IF1_TYPE"/>
    <property type="match status" value="1"/>
</dbReference>
<dbReference type="GO" id="GO:0003743">
    <property type="term" value="F:translation initiation factor activity"/>
    <property type="evidence" value="ECO:0007669"/>
    <property type="project" value="UniProtKB-UniRule"/>
</dbReference>
<keyword evidence="9 10" id="KW-0342">GTP-binding</keyword>
<proteinExistence type="inferred from homology"/>
<comment type="function">
    <text evidence="10">One of several proteins that assist in the late maturation steps of the functional core of the 30S ribosomal subunit. Helps release RbfA from mature subunits. May play a role in the assembly of ribosomal proteins into the subunit. Circularly permuted GTPase that catalyzes slow GTP hydrolysis, GTPase activity is stimulated by the 30S ribosomal subunit.</text>
</comment>
<dbReference type="GO" id="GO:0046872">
    <property type="term" value="F:metal ion binding"/>
    <property type="evidence" value="ECO:0007669"/>
    <property type="project" value="UniProtKB-KW"/>
</dbReference>
<evidence type="ECO:0000259" key="12">
    <source>
        <dbReference type="PROSITE" id="PS50832"/>
    </source>
</evidence>
<feature type="domain" description="EngC GTPase" evidence="13">
    <location>
        <begin position="72"/>
        <end position="218"/>
    </location>
</feature>
<dbReference type="InterPro" id="IPR030378">
    <property type="entry name" value="G_CP_dom"/>
</dbReference>
<evidence type="ECO:0000313" key="15">
    <source>
        <dbReference type="EMBL" id="SMC07505.1"/>
    </source>
</evidence>
<comment type="similarity">
    <text evidence="10">Belongs to the TRAFAC class YlqF/YawG GTPase family. RsgA subfamily.</text>
</comment>
<comment type="cofactor">
    <cofactor evidence="10">
        <name>Zn(2+)</name>
        <dbReference type="ChEBI" id="CHEBI:29105"/>
    </cofactor>
    <text evidence="10">Binds 1 zinc ion per subunit.</text>
</comment>
<dbReference type="Gene3D" id="3.40.50.300">
    <property type="entry name" value="P-loop containing nucleotide triphosphate hydrolases"/>
    <property type="match status" value="1"/>
</dbReference>
<dbReference type="PROSITE" id="PS50936">
    <property type="entry name" value="ENGC_GTPASE"/>
    <property type="match status" value="1"/>
</dbReference>
<accession>A0A1W1WMR2</accession>
<dbReference type="STRING" id="28034.BFX07_07420"/>
<evidence type="ECO:0000256" key="5">
    <source>
        <dbReference type="ARBA" id="ARBA00022741"/>
    </source>
</evidence>
<dbReference type="InterPro" id="IPR012340">
    <property type="entry name" value="NA-bd_OB-fold"/>
</dbReference>
<feature type="domain" description="S1-like" evidence="12">
    <location>
        <begin position="7"/>
        <end position="70"/>
    </location>
</feature>